<evidence type="ECO:0000256" key="1">
    <source>
        <dbReference type="SAM" id="Phobius"/>
    </source>
</evidence>
<comment type="caution">
    <text evidence="2">The sequence shown here is derived from an EMBL/GenBank/DDBJ whole genome shotgun (WGS) entry which is preliminary data.</text>
</comment>
<feature type="transmembrane region" description="Helical" evidence="1">
    <location>
        <begin position="376"/>
        <end position="394"/>
    </location>
</feature>
<feature type="transmembrane region" description="Helical" evidence="1">
    <location>
        <begin position="181"/>
        <end position="202"/>
    </location>
</feature>
<dbReference type="Proteomes" id="UP000612456">
    <property type="component" value="Unassembled WGS sequence"/>
</dbReference>
<protein>
    <submittedName>
        <fullName evidence="2">Uncharacterized protein</fullName>
    </submittedName>
</protein>
<dbReference type="AlphaFoldDB" id="A0A916YX93"/>
<dbReference type="EMBL" id="BMHP01000002">
    <property type="protein sequence ID" value="GGD65667.1"/>
    <property type="molecule type" value="Genomic_DNA"/>
</dbReference>
<sequence>MEVRQGHSLQHPVAGALYMVVLLLLGKLLFPLDEQMGIIIFFALMIPFFFFLLRWPNTPGALFGGLCVMLAGKLVYALTTDPLSGPDEIHYYEQVSTFERLSDFMPYAWNHLVTEWANISAYPMFGLLYMPLFKWLELQDPLPIIMLNSLLLLLLVNQTYRLNEQFFRYEMEQDQRLRFHSYMIAGLLISPSFMLLSSVFAKDVTCALLGLYGAGLLLRRKYLWFIVLIIYATGLRDYSIVYTLGFYFLYGRKFKSAAAIMLLAMAVLALQIGPLGLLNSGMLTVFLFMSPNPVNVVNWDSELLFRTLEALWLSVGLGLGILNFLRFKETRPFYLIAAMLLFTYACTLSLVGYVTITGRDLEYGVGTVGDNMVRKKLPVLPMLYIVHAYSFVWGRKWFRKSAALPSIEKGGLTDARP</sequence>
<dbReference type="RefSeq" id="WP_188992233.1">
    <property type="nucleotide sequence ID" value="NZ_BMHP01000002.1"/>
</dbReference>
<evidence type="ECO:0000313" key="3">
    <source>
        <dbReference type="Proteomes" id="UP000612456"/>
    </source>
</evidence>
<keyword evidence="3" id="KW-1185">Reference proteome</keyword>
<gene>
    <name evidence="2" type="ORF">GCM10010911_24300</name>
</gene>
<proteinExistence type="predicted"/>
<keyword evidence="1" id="KW-0812">Transmembrane</keyword>
<evidence type="ECO:0000313" key="2">
    <source>
        <dbReference type="EMBL" id="GGD65667.1"/>
    </source>
</evidence>
<reference evidence="2" key="1">
    <citation type="journal article" date="2014" name="Int. J. Syst. Evol. Microbiol.">
        <title>Complete genome sequence of Corynebacterium casei LMG S-19264T (=DSM 44701T), isolated from a smear-ripened cheese.</title>
        <authorList>
            <consortium name="US DOE Joint Genome Institute (JGI-PGF)"/>
            <person name="Walter F."/>
            <person name="Albersmeier A."/>
            <person name="Kalinowski J."/>
            <person name="Ruckert C."/>
        </authorList>
    </citation>
    <scope>NUCLEOTIDE SEQUENCE</scope>
    <source>
        <strain evidence="2">CGMCC 1.15178</strain>
    </source>
</reference>
<accession>A0A916YX93</accession>
<feature type="transmembrane region" description="Helical" evidence="1">
    <location>
        <begin position="60"/>
        <end position="78"/>
    </location>
</feature>
<feature type="transmembrane region" description="Helical" evidence="1">
    <location>
        <begin position="262"/>
        <end position="290"/>
    </location>
</feature>
<feature type="transmembrane region" description="Helical" evidence="1">
    <location>
        <begin position="12"/>
        <end position="30"/>
    </location>
</feature>
<name>A0A916YX93_9BACL</name>
<feature type="transmembrane region" description="Helical" evidence="1">
    <location>
        <begin position="142"/>
        <end position="160"/>
    </location>
</feature>
<feature type="transmembrane region" description="Helical" evidence="1">
    <location>
        <begin position="310"/>
        <end position="327"/>
    </location>
</feature>
<feature type="transmembrane region" description="Helical" evidence="1">
    <location>
        <begin position="222"/>
        <end position="250"/>
    </location>
</feature>
<keyword evidence="1" id="KW-0472">Membrane</keyword>
<keyword evidence="1" id="KW-1133">Transmembrane helix</keyword>
<feature type="transmembrane region" description="Helical" evidence="1">
    <location>
        <begin position="334"/>
        <end position="356"/>
    </location>
</feature>
<feature type="transmembrane region" description="Helical" evidence="1">
    <location>
        <begin position="36"/>
        <end position="53"/>
    </location>
</feature>
<organism evidence="2 3">
    <name type="scientific">Paenibacillus nasutitermitis</name>
    <dbReference type="NCBI Taxonomy" id="1652958"/>
    <lineage>
        <taxon>Bacteria</taxon>
        <taxon>Bacillati</taxon>
        <taxon>Bacillota</taxon>
        <taxon>Bacilli</taxon>
        <taxon>Bacillales</taxon>
        <taxon>Paenibacillaceae</taxon>
        <taxon>Paenibacillus</taxon>
    </lineage>
</organism>
<reference evidence="2" key="2">
    <citation type="submission" date="2020-09" db="EMBL/GenBank/DDBJ databases">
        <authorList>
            <person name="Sun Q."/>
            <person name="Zhou Y."/>
        </authorList>
    </citation>
    <scope>NUCLEOTIDE SEQUENCE</scope>
    <source>
        <strain evidence="2">CGMCC 1.15178</strain>
    </source>
</reference>